<name>A0A420FHR5_9SPHI</name>
<dbReference type="PANTHER" id="PTHR43000">
    <property type="entry name" value="DTDP-D-GLUCOSE 4,6-DEHYDRATASE-RELATED"/>
    <property type="match status" value="1"/>
</dbReference>
<dbReference type="EMBL" id="MCAQ01000027">
    <property type="protein sequence ID" value="RKF32460.1"/>
    <property type="molecule type" value="Genomic_DNA"/>
</dbReference>
<comment type="caution">
    <text evidence="3">The sequence shown here is derived from an EMBL/GenBank/DDBJ whole genome shotgun (WGS) entry which is preliminary data.</text>
</comment>
<accession>A0A420FHR5</accession>
<sequence>MKKILVIGGDGFIGKNVVHYFNNNDLEIPPKIVILSRKLNEKETETTQVEFCYGDFSDINILTNLFSKYQFDAVFHFANTTVPSAAQDTNVQDIYENVVPSIQLMDVMRQYHCNMLLYLSSGGAVYGNSTEILNEEHVCHPISSYGIAKLTVENYIQLYHRLFGLDYLILRLSNPFGKYHTSSKQGIVNIAIRNALRGVPINVWGTGNQTKDYIFVDDIAKVISELFYKGVKNEIFNIGAGHSISLNEILKTIGNLIPNVEICYQESKVTDVGFFRLDITKLKRYIGFEPSDLNMGILKTIEWERKEMK</sequence>
<evidence type="ECO:0000256" key="1">
    <source>
        <dbReference type="ARBA" id="ARBA00007637"/>
    </source>
</evidence>
<proteinExistence type="inferred from homology"/>
<dbReference type="SUPFAM" id="SSF51735">
    <property type="entry name" value="NAD(P)-binding Rossmann-fold domains"/>
    <property type="match status" value="1"/>
</dbReference>
<organism evidence="3 4">
    <name type="scientific">Sphingobacterium siyangense</name>
    <dbReference type="NCBI Taxonomy" id="459529"/>
    <lineage>
        <taxon>Bacteria</taxon>
        <taxon>Pseudomonadati</taxon>
        <taxon>Bacteroidota</taxon>
        <taxon>Sphingobacteriia</taxon>
        <taxon>Sphingobacteriales</taxon>
        <taxon>Sphingobacteriaceae</taxon>
        <taxon>Sphingobacterium</taxon>
    </lineage>
</organism>
<feature type="domain" description="NAD-dependent epimerase/dehydratase" evidence="2">
    <location>
        <begin position="4"/>
        <end position="239"/>
    </location>
</feature>
<comment type="similarity">
    <text evidence="1">Belongs to the NAD(P)-dependent epimerase/dehydratase family.</text>
</comment>
<evidence type="ECO:0000313" key="4">
    <source>
        <dbReference type="Proteomes" id="UP000286402"/>
    </source>
</evidence>
<dbReference type="AlphaFoldDB" id="A0A420FHR5"/>
<dbReference type="Gene3D" id="3.40.50.720">
    <property type="entry name" value="NAD(P)-binding Rossmann-like Domain"/>
    <property type="match status" value="1"/>
</dbReference>
<protein>
    <recommendedName>
        <fullName evidence="2">NAD-dependent epimerase/dehydratase domain-containing protein</fullName>
    </recommendedName>
</protein>
<dbReference type="Proteomes" id="UP000286402">
    <property type="component" value="Unassembled WGS sequence"/>
</dbReference>
<keyword evidence="4" id="KW-1185">Reference proteome</keyword>
<dbReference type="InterPro" id="IPR036291">
    <property type="entry name" value="NAD(P)-bd_dom_sf"/>
</dbReference>
<evidence type="ECO:0000313" key="3">
    <source>
        <dbReference type="EMBL" id="RKF32460.1"/>
    </source>
</evidence>
<reference evidence="3 4" key="1">
    <citation type="submission" date="2016-07" db="EMBL/GenBank/DDBJ databases">
        <title>Genome analysis of Sphingobacterium siyangense T12B17.</title>
        <authorList>
            <person name="Xu D."/>
            <person name="Su Y."/>
            <person name="Zheng S."/>
        </authorList>
    </citation>
    <scope>NUCLEOTIDE SEQUENCE [LARGE SCALE GENOMIC DNA]</scope>
    <source>
        <strain evidence="3 4">T12B17</strain>
    </source>
</reference>
<evidence type="ECO:0000259" key="2">
    <source>
        <dbReference type="Pfam" id="PF01370"/>
    </source>
</evidence>
<dbReference type="Gene3D" id="3.90.25.10">
    <property type="entry name" value="UDP-galactose 4-epimerase, domain 1"/>
    <property type="match status" value="1"/>
</dbReference>
<dbReference type="InterPro" id="IPR001509">
    <property type="entry name" value="Epimerase_deHydtase"/>
</dbReference>
<dbReference type="RefSeq" id="WP_120335727.1">
    <property type="nucleotide sequence ID" value="NZ_MCAQ01000027.1"/>
</dbReference>
<dbReference type="PRINTS" id="PR01713">
    <property type="entry name" value="NUCEPIMERASE"/>
</dbReference>
<gene>
    <name evidence="3" type="ORF">BCY89_14875</name>
</gene>
<dbReference type="Pfam" id="PF01370">
    <property type="entry name" value="Epimerase"/>
    <property type="match status" value="1"/>
</dbReference>